<dbReference type="Proteomes" id="UP000564604">
    <property type="component" value="Unassembled WGS sequence"/>
</dbReference>
<accession>A0A9Q5FTQ2</accession>
<name>A0A9Q5FTQ2_PSEFR</name>
<evidence type="ECO:0000313" key="2">
    <source>
        <dbReference type="Proteomes" id="UP000564604"/>
    </source>
</evidence>
<reference evidence="1 2" key="1">
    <citation type="journal article" date="2020" name="Front. Microbiol.">
        <title>Genetic Organization of the aprX-lipA2 Operon Affects the Proteolytic Potential of Pseudomonas Species in Milk.</title>
        <authorList>
            <person name="Maier C."/>
            <person name="Huptas C."/>
            <person name="von Neubeck M."/>
            <person name="Scherer S."/>
            <person name="Wenning M."/>
            <person name="Lucking G."/>
        </authorList>
    </citation>
    <scope>NUCLEOTIDE SEQUENCE [LARGE SCALE GENOMIC DNA]</scope>
    <source>
        <strain evidence="1 2">WS 5094</strain>
    </source>
</reference>
<evidence type="ECO:0000313" key="1">
    <source>
        <dbReference type="EMBL" id="NNB52448.1"/>
    </source>
</evidence>
<gene>
    <name evidence="1" type="ORF">HBN89_24875</name>
</gene>
<dbReference type="EMBL" id="JAAQYX010000069">
    <property type="protein sequence ID" value="NNB52448.1"/>
    <property type="molecule type" value="Genomic_DNA"/>
</dbReference>
<dbReference type="AlphaFoldDB" id="A0A9Q5FTQ2"/>
<dbReference type="RefSeq" id="WP_140387971.1">
    <property type="nucleotide sequence ID" value="NZ_JAAQYU010000052.1"/>
</dbReference>
<organism evidence="1 2">
    <name type="scientific">Pseudomonas fragi</name>
    <dbReference type="NCBI Taxonomy" id="296"/>
    <lineage>
        <taxon>Bacteria</taxon>
        <taxon>Pseudomonadati</taxon>
        <taxon>Pseudomonadota</taxon>
        <taxon>Gammaproteobacteria</taxon>
        <taxon>Pseudomonadales</taxon>
        <taxon>Pseudomonadaceae</taxon>
        <taxon>Pseudomonas</taxon>
    </lineage>
</organism>
<comment type="caution">
    <text evidence="1">The sequence shown here is derived from an EMBL/GenBank/DDBJ whole genome shotgun (WGS) entry which is preliminary data.</text>
</comment>
<protein>
    <submittedName>
        <fullName evidence="1">Uncharacterized protein</fullName>
    </submittedName>
</protein>
<sequence length="86" mass="10021">MSLRALEDLIVTDKLEGIKALEFFLSFNPTMHNQQDIGIKLDAISKICESHKKYARTILVQSIRYEVPIWGAFKGVIQRVIDRRRF</sequence>
<proteinExistence type="predicted"/>